<dbReference type="RefSeq" id="WP_255901209.1">
    <property type="nucleotide sequence ID" value="NZ_JAFMZO010000002.1"/>
</dbReference>
<gene>
    <name evidence="3" type="ORF">ACFSJU_12590</name>
</gene>
<evidence type="ECO:0000313" key="4">
    <source>
        <dbReference type="Proteomes" id="UP001597387"/>
    </source>
</evidence>
<dbReference type="Gene3D" id="3.40.50.2300">
    <property type="match status" value="1"/>
</dbReference>
<reference evidence="4" key="1">
    <citation type="journal article" date="2019" name="Int. J. Syst. Evol. Microbiol.">
        <title>The Global Catalogue of Microorganisms (GCM) 10K type strain sequencing project: providing services to taxonomists for standard genome sequencing and annotation.</title>
        <authorList>
            <consortium name="The Broad Institute Genomics Platform"/>
            <consortium name="The Broad Institute Genome Sequencing Center for Infectious Disease"/>
            <person name="Wu L."/>
            <person name="Ma J."/>
        </authorList>
    </citation>
    <scope>NUCLEOTIDE SEQUENCE [LARGE SCALE GENOMIC DNA]</scope>
    <source>
        <strain evidence="4">KCTC 42217</strain>
    </source>
</reference>
<dbReference type="InterPro" id="IPR011006">
    <property type="entry name" value="CheY-like_superfamily"/>
</dbReference>
<evidence type="ECO:0000256" key="1">
    <source>
        <dbReference type="PROSITE-ProRule" id="PRU00169"/>
    </source>
</evidence>
<dbReference type="EMBL" id="JBHUHZ010000002">
    <property type="protein sequence ID" value="MFD2163235.1"/>
    <property type="molecule type" value="Genomic_DNA"/>
</dbReference>
<keyword evidence="4" id="KW-1185">Reference proteome</keyword>
<accession>A0ABW4ZMR9</accession>
<proteinExistence type="predicted"/>
<sequence length="135" mass="15802">MNHGLIAVIDNDDLDRYIYKKIILLTCPSYRFIDFSNGFDALKYMRKNYNNAAALPDILLLDLRMPGLSGWQYLEQYDILKKSLHKTTRHYLCSSSIERVDRRINNGSLNGYYIKPLSPQNLREIIYDAEYNKAS</sequence>
<comment type="caution">
    <text evidence="3">The sequence shown here is derived from an EMBL/GenBank/DDBJ whole genome shotgun (WGS) entry which is preliminary data.</text>
</comment>
<evidence type="ECO:0000259" key="2">
    <source>
        <dbReference type="PROSITE" id="PS50110"/>
    </source>
</evidence>
<dbReference type="InterPro" id="IPR001789">
    <property type="entry name" value="Sig_transdc_resp-reg_receiver"/>
</dbReference>
<feature type="modified residue" description="4-aspartylphosphate" evidence="1">
    <location>
        <position position="62"/>
    </location>
</feature>
<protein>
    <submittedName>
        <fullName evidence="3">Response regulator</fullName>
    </submittedName>
</protein>
<dbReference type="Pfam" id="PF00072">
    <property type="entry name" value="Response_reg"/>
    <property type="match status" value="1"/>
</dbReference>
<evidence type="ECO:0000313" key="3">
    <source>
        <dbReference type="EMBL" id="MFD2163235.1"/>
    </source>
</evidence>
<feature type="domain" description="Response regulatory" evidence="2">
    <location>
        <begin position="5"/>
        <end position="130"/>
    </location>
</feature>
<dbReference type="PROSITE" id="PS50110">
    <property type="entry name" value="RESPONSE_REGULATORY"/>
    <property type="match status" value="1"/>
</dbReference>
<dbReference type="SUPFAM" id="SSF52172">
    <property type="entry name" value="CheY-like"/>
    <property type="match status" value="1"/>
</dbReference>
<name>A0ABW4ZMR9_9SPHI</name>
<keyword evidence="1" id="KW-0597">Phosphoprotein</keyword>
<organism evidence="3 4">
    <name type="scientific">Paradesertivirga mongoliensis</name>
    <dbReference type="NCBI Taxonomy" id="2100740"/>
    <lineage>
        <taxon>Bacteria</taxon>
        <taxon>Pseudomonadati</taxon>
        <taxon>Bacteroidota</taxon>
        <taxon>Sphingobacteriia</taxon>
        <taxon>Sphingobacteriales</taxon>
        <taxon>Sphingobacteriaceae</taxon>
        <taxon>Paradesertivirga</taxon>
    </lineage>
</organism>
<dbReference type="Proteomes" id="UP001597387">
    <property type="component" value="Unassembled WGS sequence"/>
</dbReference>